<proteinExistence type="predicted"/>
<keyword evidence="2" id="KW-0645">Protease</keyword>
<gene>
    <name evidence="2" type="primary">Prss53</name>
    <name evidence="2" type="ORF">ANSSEM_R15728</name>
</gene>
<keyword evidence="3" id="KW-1185">Reference proteome</keyword>
<dbReference type="InterPro" id="IPR043504">
    <property type="entry name" value="Peptidase_S1_PA_chymotrypsin"/>
</dbReference>
<dbReference type="GO" id="GO:0006508">
    <property type="term" value="P:proteolysis"/>
    <property type="evidence" value="ECO:0007669"/>
    <property type="project" value="UniProtKB-KW"/>
</dbReference>
<dbReference type="OrthoDB" id="9385071at2759"/>
<dbReference type="Proteomes" id="UP000567872">
    <property type="component" value="Unassembled WGS sequence"/>
</dbReference>
<dbReference type="EMBL" id="VXAA01005427">
    <property type="protein sequence ID" value="NXI71162.1"/>
    <property type="molecule type" value="Genomic_DNA"/>
</dbReference>
<name>A0A7K9VE65_ANSSE</name>
<keyword evidence="2" id="KW-0378">Hydrolase</keyword>
<organism evidence="2 3">
    <name type="scientific">Anseranas semipalmata</name>
    <name type="common">Magpie goose</name>
    <name type="synonym">Anas semipalmata</name>
    <dbReference type="NCBI Taxonomy" id="8851"/>
    <lineage>
        <taxon>Eukaryota</taxon>
        <taxon>Metazoa</taxon>
        <taxon>Chordata</taxon>
        <taxon>Craniata</taxon>
        <taxon>Vertebrata</taxon>
        <taxon>Euteleostomi</taxon>
        <taxon>Archelosauria</taxon>
        <taxon>Archosauria</taxon>
        <taxon>Dinosauria</taxon>
        <taxon>Saurischia</taxon>
        <taxon>Theropoda</taxon>
        <taxon>Coelurosauria</taxon>
        <taxon>Aves</taxon>
        <taxon>Neognathae</taxon>
        <taxon>Galloanserae</taxon>
        <taxon>Anseriformes</taxon>
        <taxon>Anseranatidae</taxon>
        <taxon>Anseranas</taxon>
    </lineage>
</organism>
<sequence length="115" mass="12263">QLEAGSPLACEERGIWFLVGTASGGGCAEGGPPLFTAVSLYERWITSVTREAYFAEPPPDPSEAEEPDDFGDPSSWGPPEPTENPNIRGSPKPVEDLKPSEDPNIRGSPKPSEDP</sequence>
<dbReference type="InterPro" id="IPR009003">
    <property type="entry name" value="Peptidase_S1_PA"/>
</dbReference>
<protein>
    <submittedName>
        <fullName evidence="2">PRS53 protease</fullName>
    </submittedName>
</protein>
<evidence type="ECO:0000313" key="3">
    <source>
        <dbReference type="Proteomes" id="UP000567872"/>
    </source>
</evidence>
<feature type="non-terminal residue" evidence="2">
    <location>
        <position position="1"/>
    </location>
</feature>
<dbReference type="AlphaFoldDB" id="A0A7K9VE65"/>
<accession>A0A7K9VE65</accession>
<feature type="non-terminal residue" evidence="2">
    <location>
        <position position="115"/>
    </location>
</feature>
<dbReference type="SUPFAM" id="SSF50494">
    <property type="entry name" value="Trypsin-like serine proteases"/>
    <property type="match status" value="1"/>
</dbReference>
<evidence type="ECO:0000256" key="1">
    <source>
        <dbReference type="SAM" id="MobiDB-lite"/>
    </source>
</evidence>
<feature type="compositionally biased region" description="Basic and acidic residues" evidence="1">
    <location>
        <begin position="93"/>
        <end position="104"/>
    </location>
</feature>
<evidence type="ECO:0000313" key="2">
    <source>
        <dbReference type="EMBL" id="NXI71162.1"/>
    </source>
</evidence>
<comment type="caution">
    <text evidence="2">The sequence shown here is derived from an EMBL/GenBank/DDBJ whole genome shotgun (WGS) entry which is preliminary data.</text>
</comment>
<dbReference type="Gene3D" id="2.40.10.10">
    <property type="entry name" value="Trypsin-like serine proteases"/>
    <property type="match status" value="1"/>
</dbReference>
<feature type="compositionally biased region" description="Acidic residues" evidence="1">
    <location>
        <begin position="62"/>
        <end position="71"/>
    </location>
</feature>
<dbReference type="GO" id="GO:0008233">
    <property type="term" value="F:peptidase activity"/>
    <property type="evidence" value="ECO:0007669"/>
    <property type="project" value="UniProtKB-KW"/>
</dbReference>
<feature type="region of interest" description="Disordered" evidence="1">
    <location>
        <begin position="52"/>
        <end position="115"/>
    </location>
</feature>
<reference evidence="2 3" key="1">
    <citation type="submission" date="2019-09" db="EMBL/GenBank/DDBJ databases">
        <title>Bird 10,000 Genomes (B10K) Project - Family phase.</title>
        <authorList>
            <person name="Zhang G."/>
        </authorList>
    </citation>
    <scope>NUCLEOTIDE SEQUENCE [LARGE SCALE GENOMIC DNA]</scope>
    <source>
        <strain evidence="2">B10K-DU-001-57</strain>
        <tissue evidence="2">Muscle</tissue>
    </source>
</reference>